<keyword evidence="6" id="KW-0223">Dioxygenase</keyword>
<dbReference type="GO" id="GO:0030151">
    <property type="term" value="F:molybdenum ion binding"/>
    <property type="evidence" value="ECO:0007669"/>
    <property type="project" value="InterPro"/>
</dbReference>
<reference evidence="6" key="1">
    <citation type="submission" date="2020-02" db="EMBL/GenBank/DDBJ databases">
        <authorList>
            <person name="Meier V. D."/>
        </authorList>
    </citation>
    <scope>NUCLEOTIDE SEQUENCE</scope>
    <source>
        <strain evidence="6">AVDCRST_MAG83</strain>
    </source>
</reference>
<gene>
    <name evidence="6" type="ORF">AVDCRST_MAG83-1003</name>
</gene>
<dbReference type="PRINTS" id="PR00410">
    <property type="entry name" value="PHEHYDRXLASE"/>
</dbReference>
<dbReference type="InterPro" id="IPR001433">
    <property type="entry name" value="OxRdtase_FAD/NAD-bd"/>
</dbReference>
<dbReference type="Gene3D" id="3.10.20.30">
    <property type="match status" value="1"/>
</dbReference>
<evidence type="ECO:0000256" key="1">
    <source>
        <dbReference type="ARBA" id="ARBA00022714"/>
    </source>
</evidence>
<dbReference type="SUPFAM" id="SSF54292">
    <property type="entry name" value="2Fe-2S ferredoxin-like"/>
    <property type="match status" value="1"/>
</dbReference>
<organism evidence="6">
    <name type="scientific">uncultured Arthrobacter sp</name>
    <dbReference type="NCBI Taxonomy" id="114050"/>
    <lineage>
        <taxon>Bacteria</taxon>
        <taxon>Bacillati</taxon>
        <taxon>Actinomycetota</taxon>
        <taxon>Actinomycetes</taxon>
        <taxon>Micrococcales</taxon>
        <taxon>Micrococcaceae</taxon>
        <taxon>Arthrobacter</taxon>
        <taxon>environmental samples</taxon>
    </lineage>
</organism>
<dbReference type="CDD" id="cd00207">
    <property type="entry name" value="fer2"/>
    <property type="match status" value="1"/>
</dbReference>
<dbReference type="InterPro" id="IPR017938">
    <property type="entry name" value="Riboflavin_synthase-like_b-brl"/>
</dbReference>
<dbReference type="InterPro" id="IPR001041">
    <property type="entry name" value="2Fe-2S_ferredoxin-type"/>
</dbReference>
<dbReference type="InterPro" id="IPR039261">
    <property type="entry name" value="FNR_nucleotide-bd"/>
</dbReference>
<dbReference type="PANTHER" id="PTHR30212:SF2">
    <property type="entry name" value="PROTEIN YIIM"/>
    <property type="match status" value="1"/>
</dbReference>
<accession>A0A6J4H2V7</accession>
<sequence>MTEVEGMACGRLVSLNVGVPKGVSWQGKTVHTGVYKSPVERPLMVRRLNIDGDGQGDLHGHGGEQRAVLVYQRQSYEHWSSFLGRGDLTPGSFGENFTIDGLPDDEVCIGDRYRIGEAEFEVTQPRVTCFRVGMRLEEPRMPALLVDHRRPGFYLRVITEGEVRPGDPIIRTLNGPHRLTVAETDALLYLPNRSQAALRKAVDIPALSPGWQQSFQDLLDTDLAKATVTGAPVEEPGWSGFRPMTITKTVPETPTITSVYLHAGDDVPLGPFIPGQYLTLRVSVNEAVSVRSYSISDAPNPHTYRISVRQEEHGLVSRYLHEGVLVGGTIDVAAPRGQFRLHAGTGPVLLISAGVGATPLVPMLQEFARTGSDREIWWIHVARNPGELVFAGEVRGHLNRLAHARSAIFYTRATAPVADSFSGRPTVDQLRALGVPAGAAAYLCGPPAFIGSMTDALTDLGVDAGSIYSELFSTLPPINPGLVDSATVPPHQPSGEPGTGPAVTFARSGLTARWRAGDTSLLELAEACDVPTRWSCRTGVCHTCLTAVISGRVAYQPDPLETPPDSQALICCARPTEDLVLDS</sequence>
<dbReference type="Pfam" id="PF00111">
    <property type="entry name" value="Fer2"/>
    <property type="match status" value="1"/>
</dbReference>
<dbReference type="SUPFAM" id="SSF52343">
    <property type="entry name" value="Ferredoxin reductase-like, C-terminal NADP-linked domain"/>
    <property type="match status" value="1"/>
</dbReference>
<evidence type="ECO:0000256" key="2">
    <source>
        <dbReference type="ARBA" id="ARBA00023014"/>
    </source>
</evidence>
<evidence type="ECO:0000313" key="6">
    <source>
        <dbReference type="EMBL" id="CAA9209801.1"/>
    </source>
</evidence>
<dbReference type="PANTHER" id="PTHR30212">
    <property type="entry name" value="PROTEIN YIIM"/>
    <property type="match status" value="1"/>
</dbReference>
<dbReference type="EMBL" id="CADCTE010000001">
    <property type="protein sequence ID" value="CAA9209801.1"/>
    <property type="molecule type" value="Genomic_DNA"/>
</dbReference>
<dbReference type="RefSeq" id="WP_294563166.1">
    <property type="nucleotide sequence ID" value="NZ_CADCTE010000001.1"/>
</dbReference>
<dbReference type="PROSITE" id="PS51085">
    <property type="entry name" value="2FE2S_FER_2"/>
    <property type="match status" value="1"/>
</dbReference>
<dbReference type="Pfam" id="PF03473">
    <property type="entry name" value="MOSC"/>
    <property type="match status" value="1"/>
</dbReference>
<feature type="domain" description="2Fe-2S ferredoxin-type" evidence="3">
    <location>
        <begin position="501"/>
        <end position="583"/>
    </location>
</feature>
<evidence type="ECO:0000259" key="4">
    <source>
        <dbReference type="PROSITE" id="PS51340"/>
    </source>
</evidence>
<dbReference type="Pfam" id="PF00970">
    <property type="entry name" value="FAD_binding_6"/>
    <property type="match status" value="1"/>
</dbReference>
<dbReference type="PROSITE" id="PS51340">
    <property type="entry name" value="MOSC"/>
    <property type="match status" value="1"/>
</dbReference>
<name>A0A6J4H2V7_9MICC</name>
<dbReference type="Pfam" id="PF03475">
    <property type="entry name" value="YiiM_3-alpha"/>
    <property type="match status" value="1"/>
</dbReference>
<dbReference type="AlphaFoldDB" id="A0A6J4H2V7"/>
<dbReference type="InterPro" id="IPR052353">
    <property type="entry name" value="Benzoxazolinone_Detox_Enz"/>
</dbReference>
<dbReference type="GO" id="GO:0051537">
    <property type="term" value="F:2 iron, 2 sulfur cluster binding"/>
    <property type="evidence" value="ECO:0007669"/>
    <property type="project" value="UniProtKB-KW"/>
</dbReference>
<dbReference type="Gene3D" id="2.40.33.20">
    <property type="entry name" value="PK beta-barrel domain-like"/>
    <property type="match status" value="1"/>
</dbReference>
<dbReference type="Gene3D" id="3.40.50.80">
    <property type="entry name" value="Nucleotide-binding domain of ferredoxin-NADP reductase (FNR) module"/>
    <property type="match status" value="1"/>
</dbReference>
<dbReference type="InterPro" id="IPR005302">
    <property type="entry name" value="MoCF_Sase_C"/>
</dbReference>
<dbReference type="InterPro" id="IPR011037">
    <property type="entry name" value="Pyrv_Knase-like_insert_dom_sf"/>
</dbReference>
<evidence type="ECO:0000259" key="3">
    <source>
        <dbReference type="PROSITE" id="PS51085"/>
    </source>
</evidence>
<dbReference type="InterPro" id="IPR012675">
    <property type="entry name" value="Beta-grasp_dom_sf"/>
</dbReference>
<dbReference type="SUPFAM" id="SSF50800">
    <property type="entry name" value="PK beta-barrel domain-like"/>
    <property type="match status" value="1"/>
</dbReference>
<keyword evidence="1" id="KW-0408">Iron</keyword>
<dbReference type="InterPro" id="IPR017927">
    <property type="entry name" value="FAD-bd_FR_type"/>
</dbReference>
<dbReference type="PROSITE" id="PS51384">
    <property type="entry name" value="FAD_FR"/>
    <property type="match status" value="1"/>
</dbReference>
<evidence type="ECO:0000259" key="5">
    <source>
        <dbReference type="PROSITE" id="PS51384"/>
    </source>
</evidence>
<feature type="domain" description="MOSC" evidence="4">
    <location>
        <begin position="37"/>
        <end position="172"/>
    </location>
</feature>
<dbReference type="CDD" id="cd06184">
    <property type="entry name" value="flavohem_like_fad_nad_binding"/>
    <property type="match status" value="1"/>
</dbReference>
<protein>
    <submittedName>
        <fullName evidence="6">Flavohemoglobin / Nitric oxide dioxygenase</fullName>
        <ecNumber evidence="6">1.14.12.17</ecNumber>
    </submittedName>
</protein>
<keyword evidence="1" id="KW-0479">Metal-binding</keyword>
<dbReference type="Pfam" id="PF00175">
    <property type="entry name" value="NAD_binding_1"/>
    <property type="match status" value="1"/>
</dbReference>
<keyword evidence="1" id="KW-0001">2Fe-2S</keyword>
<dbReference type="InterPro" id="IPR036010">
    <property type="entry name" value="2Fe-2S_ferredoxin-like_sf"/>
</dbReference>
<dbReference type="GO" id="GO:0008941">
    <property type="term" value="F:nitric oxide dioxygenase NAD(P)H activity"/>
    <property type="evidence" value="ECO:0007669"/>
    <property type="project" value="UniProtKB-EC"/>
</dbReference>
<dbReference type="GO" id="GO:0030170">
    <property type="term" value="F:pyridoxal phosphate binding"/>
    <property type="evidence" value="ECO:0007669"/>
    <property type="project" value="InterPro"/>
</dbReference>
<proteinExistence type="predicted"/>
<dbReference type="InterPro" id="IPR005163">
    <property type="entry name" value="Tri_helical_YiiM-like"/>
</dbReference>
<dbReference type="SUPFAM" id="SSF63380">
    <property type="entry name" value="Riboflavin synthase domain-like"/>
    <property type="match status" value="1"/>
</dbReference>
<dbReference type="InterPro" id="IPR008333">
    <property type="entry name" value="Cbr1-like_FAD-bd_dom"/>
</dbReference>
<keyword evidence="2" id="KW-0411">Iron-sulfur</keyword>
<feature type="domain" description="FAD-binding FR-type" evidence="5">
    <location>
        <begin position="239"/>
        <end position="342"/>
    </location>
</feature>
<dbReference type="EC" id="1.14.12.17" evidence="6"/>
<keyword evidence="6" id="KW-0560">Oxidoreductase</keyword>
<dbReference type="Gene3D" id="2.40.30.10">
    <property type="entry name" value="Translation factors"/>
    <property type="match status" value="1"/>
</dbReference>